<dbReference type="RefSeq" id="WP_175490661.1">
    <property type="nucleotide sequence ID" value="NZ_FOTS01000059.1"/>
</dbReference>
<proteinExistence type="predicted"/>
<sequence>MVKEENFPQSLLEQSISDRLAYFEGITIAHPKLQEAHQKLMTSIMEPCGSSIILVYGPSGVGKSTLCQKSIQKIIESSKEKIVEDPGHVPVVNTEIVVPSFGKFDWRDYYIRCLQMLKDPVCERRNINLFDYPTIPKERRSEAELRRTLENSCIYRGPKAFLIDEAQHLSMIASGRKLGDQINYIKSLASTTKVVHVLFGTYELLPFRNLSGQLSRRNIDVHFSRYRADVSSEAKDFFQVVYTFQKKMPLLEEPNLVGHWQYLYERSVGCVGTLKLWLNKALQMALKEGATTVTLKHLEDRCLSVAQCDKMISDILEGETKLIELEENRDRLLMMLGLNNTKGANLEENKRRTNKRDVGLRSPVRDIVGR</sequence>
<dbReference type="AlphaFoldDB" id="A0A1I4P8J7"/>
<accession>A0A1I4P8J7</accession>
<reference evidence="3" key="1">
    <citation type="submission" date="2016-10" db="EMBL/GenBank/DDBJ databases">
        <authorList>
            <person name="Varghese N."/>
            <person name="Submissions S."/>
        </authorList>
    </citation>
    <scope>NUCLEOTIDE SEQUENCE [LARGE SCALE GENOMIC DNA]</scope>
    <source>
        <strain evidence="3">DSM 13327</strain>
    </source>
</reference>
<dbReference type="InterPro" id="IPR049945">
    <property type="entry name" value="AAA_22"/>
</dbReference>
<dbReference type="GO" id="GO:0016887">
    <property type="term" value="F:ATP hydrolysis activity"/>
    <property type="evidence" value="ECO:0007669"/>
    <property type="project" value="InterPro"/>
</dbReference>
<dbReference type="Pfam" id="PF13401">
    <property type="entry name" value="AAA_22"/>
    <property type="match status" value="1"/>
</dbReference>
<evidence type="ECO:0000259" key="1">
    <source>
        <dbReference type="Pfam" id="PF13401"/>
    </source>
</evidence>
<dbReference type="InterPro" id="IPR027417">
    <property type="entry name" value="P-loop_NTPase"/>
</dbReference>
<dbReference type="STRING" id="1123291.SAMN04490355_105918"/>
<dbReference type="EMBL" id="FOTS01000059">
    <property type="protein sequence ID" value="SFM23926.1"/>
    <property type="molecule type" value="Genomic_DNA"/>
</dbReference>
<protein>
    <submittedName>
        <fullName evidence="2">AAA domain-containing protein</fullName>
    </submittedName>
</protein>
<name>A0A1I4P8J7_9FIRM</name>
<gene>
    <name evidence="2" type="ORF">SAMN04490355_105918</name>
</gene>
<dbReference type="SUPFAM" id="SSF52540">
    <property type="entry name" value="P-loop containing nucleoside triphosphate hydrolases"/>
    <property type="match status" value="1"/>
</dbReference>
<dbReference type="Proteomes" id="UP000199520">
    <property type="component" value="Unassembled WGS sequence"/>
</dbReference>
<feature type="domain" description="ORC1/DEAH AAA+ ATPase" evidence="1">
    <location>
        <begin position="51"/>
        <end position="205"/>
    </location>
</feature>
<organism evidence="2 3">
    <name type="scientific">Pelosinus propionicus DSM 13327</name>
    <dbReference type="NCBI Taxonomy" id="1123291"/>
    <lineage>
        <taxon>Bacteria</taxon>
        <taxon>Bacillati</taxon>
        <taxon>Bacillota</taxon>
        <taxon>Negativicutes</taxon>
        <taxon>Selenomonadales</taxon>
        <taxon>Sporomusaceae</taxon>
        <taxon>Pelosinus</taxon>
    </lineage>
</organism>
<evidence type="ECO:0000313" key="2">
    <source>
        <dbReference type="EMBL" id="SFM23926.1"/>
    </source>
</evidence>
<keyword evidence="3" id="KW-1185">Reference proteome</keyword>
<dbReference type="Gene3D" id="3.40.50.300">
    <property type="entry name" value="P-loop containing nucleotide triphosphate hydrolases"/>
    <property type="match status" value="1"/>
</dbReference>
<evidence type="ECO:0000313" key="3">
    <source>
        <dbReference type="Proteomes" id="UP000199520"/>
    </source>
</evidence>